<dbReference type="EMBL" id="BAAADO010000009">
    <property type="protein sequence ID" value="GAA0502782.1"/>
    <property type="molecule type" value="Genomic_DNA"/>
</dbReference>
<organism evidence="1 2">
    <name type="scientific">Salinibacillus aidingensis</name>
    <dbReference type="NCBI Taxonomy" id="237684"/>
    <lineage>
        <taxon>Bacteria</taxon>
        <taxon>Bacillati</taxon>
        <taxon>Bacillota</taxon>
        <taxon>Bacilli</taxon>
        <taxon>Bacillales</taxon>
        <taxon>Bacillaceae</taxon>
        <taxon>Salinibacillus</taxon>
    </lineage>
</organism>
<name>A0ABP3LKL1_9BACI</name>
<sequence length="39" mass="4508">MTAIETGAADKMFLIMYTQINDETFSSYMAGVKRWKMNL</sequence>
<keyword evidence="2" id="KW-1185">Reference proteome</keyword>
<reference evidence="2" key="1">
    <citation type="journal article" date="2019" name="Int. J. Syst. Evol. Microbiol.">
        <title>The Global Catalogue of Microorganisms (GCM) 10K type strain sequencing project: providing services to taxonomists for standard genome sequencing and annotation.</title>
        <authorList>
            <consortium name="The Broad Institute Genomics Platform"/>
            <consortium name="The Broad Institute Genome Sequencing Center for Infectious Disease"/>
            <person name="Wu L."/>
            <person name="Ma J."/>
        </authorList>
    </citation>
    <scope>NUCLEOTIDE SEQUENCE [LARGE SCALE GENOMIC DNA]</scope>
    <source>
        <strain evidence="2">JCM 12389</strain>
    </source>
</reference>
<evidence type="ECO:0000313" key="2">
    <source>
        <dbReference type="Proteomes" id="UP001500880"/>
    </source>
</evidence>
<comment type="caution">
    <text evidence="1">The sequence shown here is derived from an EMBL/GenBank/DDBJ whole genome shotgun (WGS) entry which is preliminary data.</text>
</comment>
<protein>
    <submittedName>
        <fullName evidence="1">Uncharacterized protein</fullName>
    </submittedName>
</protein>
<dbReference type="Proteomes" id="UP001500880">
    <property type="component" value="Unassembled WGS sequence"/>
</dbReference>
<proteinExistence type="predicted"/>
<gene>
    <name evidence="1" type="ORF">GCM10008986_33020</name>
</gene>
<accession>A0ABP3LKL1</accession>
<evidence type="ECO:0000313" key="1">
    <source>
        <dbReference type="EMBL" id="GAA0502782.1"/>
    </source>
</evidence>